<accession>A0ABV0PUK5</accession>
<gene>
    <name evidence="1" type="ORF">GOODEAATRI_001849</name>
</gene>
<protein>
    <submittedName>
        <fullName evidence="1">Uncharacterized protein</fullName>
    </submittedName>
</protein>
<proteinExistence type="predicted"/>
<feature type="non-terminal residue" evidence="1">
    <location>
        <position position="1"/>
    </location>
</feature>
<keyword evidence="2" id="KW-1185">Reference proteome</keyword>
<dbReference type="EMBL" id="JAHRIO010090021">
    <property type="protein sequence ID" value="MEQ2187169.1"/>
    <property type="molecule type" value="Genomic_DNA"/>
</dbReference>
<dbReference type="Proteomes" id="UP001476798">
    <property type="component" value="Unassembled WGS sequence"/>
</dbReference>
<comment type="caution">
    <text evidence="1">The sequence shown here is derived from an EMBL/GenBank/DDBJ whole genome shotgun (WGS) entry which is preliminary data.</text>
</comment>
<evidence type="ECO:0000313" key="2">
    <source>
        <dbReference type="Proteomes" id="UP001476798"/>
    </source>
</evidence>
<name>A0ABV0PUK5_9TELE</name>
<evidence type="ECO:0000313" key="1">
    <source>
        <dbReference type="EMBL" id="MEQ2187169.1"/>
    </source>
</evidence>
<sequence>LSSSGQAGTVTSPPGLLARLSAPPLLYHGALLSDPRFSFPSLRTRTFHFLSCLFDLLSRVSLDPSRVPCTESRCHLRAARLAESDSFIIIIIIIITRMIRFCTLQLVRIRTGSCLWAAEGE</sequence>
<reference evidence="1 2" key="1">
    <citation type="submission" date="2021-06" db="EMBL/GenBank/DDBJ databases">
        <authorList>
            <person name="Palmer J.M."/>
        </authorList>
    </citation>
    <scope>NUCLEOTIDE SEQUENCE [LARGE SCALE GENOMIC DNA]</scope>
    <source>
        <strain evidence="1 2">GA_2019</strain>
        <tissue evidence="1">Muscle</tissue>
    </source>
</reference>
<organism evidence="1 2">
    <name type="scientific">Goodea atripinnis</name>
    <dbReference type="NCBI Taxonomy" id="208336"/>
    <lineage>
        <taxon>Eukaryota</taxon>
        <taxon>Metazoa</taxon>
        <taxon>Chordata</taxon>
        <taxon>Craniata</taxon>
        <taxon>Vertebrata</taxon>
        <taxon>Euteleostomi</taxon>
        <taxon>Actinopterygii</taxon>
        <taxon>Neopterygii</taxon>
        <taxon>Teleostei</taxon>
        <taxon>Neoteleostei</taxon>
        <taxon>Acanthomorphata</taxon>
        <taxon>Ovalentaria</taxon>
        <taxon>Atherinomorphae</taxon>
        <taxon>Cyprinodontiformes</taxon>
        <taxon>Goodeidae</taxon>
        <taxon>Goodea</taxon>
    </lineage>
</organism>